<sequence>MLAVGCNGITHNAAEIPVAGIGRDLQAFTYSNVGSLSGTNNYDGFTLFDDGTFEVFATTYTTTNGVTSWTGWYKIAGTYTKDATDIHFNGAANGGTGDVLPCGTSFVVSIPYTETADTITMAPHTYTLETTSGLSRPDVSSMPNTCP</sequence>
<evidence type="ECO:0000313" key="2">
    <source>
        <dbReference type="Proteomes" id="UP001324634"/>
    </source>
</evidence>
<evidence type="ECO:0000313" key="1">
    <source>
        <dbReference type="EMBL" id="WPU65146.1"/>
    </source>
</evidence>
<evidence type="ECO:0008006" key="3">
    <source>
        <dbReference type="Google" id="ProtNLM"/>
    </source>
</evidence>
<accession>A0AAX4HPV8</accession>
<dbReference type="Proteomes" id="UP001324634">
    <property type="component" value="Chromosome"/>
</dbReference>
<protein>
    <recommendedName>
        <fullName evidence="3">Lipoprotein</fullName>
    </recommendedName>
</protein>
<proteinExistence type="predicted"/>
<gene>
    <name evidence="1" type="ORF">SOO65_00085</name>
</gene>
<organism evidence="1 2">
    <name type="scientific">Peredibacter starrii</name>
    <dbReference type="NCBI Taxonomy" id="28202"/>
    <lineage>
        <taxon>Bacteria</taxon>
        <taxon>Pseudomonadati</taxon>
        <taxon>Bdellovibrionota</taxon>
        <taxon>Bacteriovoracia</taxon>
        <taxon>Bacteriovoracales</taxon>
        <taxon>Bacteriovoracaceae</taxon>
        <taxon>Peredibacter</taxon>
    </lineage>
</organism>
<dbReference type="RefSeq" id="WP_321395220.1">
    <property type="nucleotide sequence ID" value="NZ_CP139487.1"/>
</dbReference>
<dbReference type="EMBL" id="CP139487">
    <property type="protein sequence ID" value="WPU65146.1"/>
    <property type="molecule type" value="Genomic_DNA"/>
</dbReference>
<name>A0AAX4HPV8_9BACT</name>
<dbReference type="AlphaFoldDB" id="A0AAX4HPV8"/>
<keyword evidence="2" id="KW-1185">Reference proteome</keyword>
<dbReference type="KEGG" id="psti:SOO65_00085"/>
<reference evidence="1 2" key="1">
    <citation type="submission" date="2023-11" db="EMBL/GenBank/DDBJ databases">
        <title>Peredibacter starrii A3.12.</title>
        <authorList>
            <person name="Mitchell R.J."/>
        </authorList>
    </citation>
    <scope>NUCLEOTIDE SEQUENCE [LARGE SCALE GENOMIC DNA]</scope>
    <source>
        <strain evidence="1 2">A3.12</strain>
    </source>
</reference>